<feature type="transmembrane region" description="Helical" evidence="1">
    <location>
        <begin position="46"/>
        <end position="67"/>
    </location>
</feature>
<feature type="transmembrane region" description="Helical" evidence="1">
    <location>
        <begin position="147"/>
        <end position="171"/>
    </location>
</feature>
<comment type="caution">
    <text evidence="3">The sequence shown here is derived from an EMBL/GenBank/DDBJ whole genome shotgun (WGS) entry which is preliminary data.</text>
</comment>
<feature type="domain" description="DUF7702" evidence="2">
    <location>
        <begin position="8"/>
        <end position="159"/>
    </location>
</feature>
<gene>
    <name evidence="3" type="ORF">G7Y89_g11146</name>
</gene>
<accession>A0A8H4VYJ6</accession>
<evidence type="ECO:0000313" key="4">
    <source>
        <dbReference type="Proteomes" id="UP000566819"/>
    </source>
</evidence>
<evidence type="ECO:0000259" key="2">
    <source>
        <dbReference type="Pfam" id="PF24800"/>
    </source>
</evidence>
<keyword evidence="1" id="KW-1133">Transmembrane helix</keyword>
<evidence type="ECO:0000313" key="3">
    <source>
        <dbReference type="EMBL" id="KAF4627012.1"/>
    </source>
</evidence>
<sequence length="182" mass="19922">MLDQPGIFTYRDGVAVIQLFFFSIYLIFGFVLCWRHGFRRSEGWVILVTFSTLRILAASFQLASINYPTDSVYGGALICQGIGLAPLTLLNLGLFVRLNKFTNTIHPKIFTFISILAIAGIALAIYGGTESADSPTLSSNALLKASVLLFVACYLSFFLPGSSLSLSFPIFQPQKRGKMNCG</sequence>
<evidence type="ECO:0000256" key="1">
    <source>
        <dbReference type="SAM" id="Phobius"/>
    </source>
</evidence>
<keyword evidence="1" id="KW-0472">Membrane</keyword>
<feature type="transmembrane region" description="Helical" evidence="1">
    <location>
        <begin position="73"/>
        <end position="97"/>
    </location>
</feature>
<dbReference type="Proteomes" id="UP000566819">
    <property type="component" value="Unassembled WGS sequence"/>
</dbReference>
<keyword evidence="1" id="KW-0812">Transmembrane</keyword>
<proteinExistence type="predicted"/>
<feature type="transmembrane region" description="Helical" evidence="1">
    <location>
        <begin position="15"/>
        <end position="34"/>
    </location>
</feature>
<dbReference type="Pfam" id="PF24800">
    <property type="entry name" value="DUF7702"/>
    <property type="match status" value="1"/>
</dbReference>
<organism evidence="3 4">
    <name type="scientific">Cudoniella acicularis</name>
    <dbReference type="NCBI Taxonomy" id="354080"/>
    <lineage>
        <taxon>Eukaryota</taxon>
        <taxon>Fungi</taxon>
        <taxon>Dikarya</taxon>
        <taxon>Ascomycota</taxon>
        <taxon>Pezizomycotina</taxon>
        <taxon>Leotiomycetes</taxon>
        <taxon>Helotiales</taxon>
        <taxon>Tricladiaceae</taxon>
        <taxon>Cudoniella</taxon>
    </lineage>
</organism>
<dbReference type="OrthoDB" id="2560628at2759"/>
<dbReference type="AlphaFoldDB" id="A0A8H4VYJ6"/>
<feature type="transmembrane region" description="Helical" evidence="1">
    <location>
        <begin position="109"/>
        <end position="127"/>
    </location>
</feature>
<dbReference type="PANTHER" id="PTHR42109:SF2">
    <property type="entry name" value="INTEGRAL MEMBRANE PROTEIN"/>
    <property type="match status" value="1"/>
</dbReference>
<dbReference type="PANTHER" id="PTHR42109">
    <property type="entry name" value="UNPLACED GENOMIC SCAFFOLD UM_SCAF_CONTIG_1.265, WHOLE GENOME SHOTGUN SEQUENCE"/>
    <property type="match status" value="1"/>
</dbReference>
<protein>
    <recommendedName>
        <fullName evidence="2">DUF7702 domain-containing protein</fullName>
    </recommendedName>
</protein>
<dbReference type="EMBL" id="JAAMPI010001044">
    <property type="protein sequence ID" value="KAF4627012.1"/>
    <property type="molecule type" value="Genomic_DNA"/>
</dbReference>
<reference evidence="3 4" key="1">
    <citation type="submission" date="2020-03" db="EMBL/GenBank/DDBJ databases">
        <title>Draft Genome Sequence of Cudoniella acicularis.</title>
        <authorList>
            <person name="Buettner E."/>
            <person name="Kellner H."/>
        </authorList>
    </citation>
    <scope>NUCLEOTIDE SEQUENCE [LARGE SCALE GENOMIC DNA]</scope>
    <source>
        <strain evidence="3 4">DSM 108380</strain>
    </source>
</reference>
<keyword evidence="4" id="KW-1185">Reference proteome</keyword>
<dbReference type="InterPro" id="IPR056119">
    <property type="entry name" value="DUF7702"/>
</dbReference>
<name>A0A8H4VYJ6_9HELO</name>